<dbReference type="EMBL" id="CAADEW010000030">
    <property type="protein sequence ID" value="VFJ51046.1"/>
    <property type="molecule type" value="Genomic_DNA"/>
</dbReference>
<sequence length="75" mass="7976">MRSASRLGRQVKVMPNIRQGPVIDIPSPVVESLNPFIDILNLSVESLLPLAESCRKTGMGHACYVGFGVPVTVGG</sequence>
<organism evidence="1">
    <name type="scientific">Candidatus Kentrum sp. FW</name>
    <dbReference type="NCBI Taxonomy" id="2126338"/>
    <lineage>
        <taxon>Bacteria</taxon>
        <taxon>Pseudomonadati</taxon>
        <taxon>Pseudomonadota</taxon>
        <taxon>Gammaproteobacteria</taxon>
        <taxon>Candidatus Kentrum</taxon>
    </lineage>
</organism>
<accession>A0A450SE99</accession>
<dbReference type="AlphaFoldDB" id="A0A450SE99"/>
<proteinExistence type="predicted"/>
<evidence type="ECO:0000313" key="1">
    <source>
        <dbReference type="EMBL" id="VFJ51046.1"/>
    </source>
</evidence>
<reference evidence="1" key="1">
    <citation type="submission" date="2019-02" db="EMBL/GenBank/DDBJ databases">
        <authorList>
            <person name="Gruber-Vodicka R. H."/>
            <person name="Seah K. B. B."/>
        </authorList>
    </citation>
    <scope>NUCLEOTIDE SEQUENCE</scope>
    <source>
        <strain evidence="1">BECK_BZ15</strain>
    </source>
</reference>
<gene>
    <name evidence="1" type="ORF">BECKFW1821A_GA0114235_10307</name>
</gene>
<protein>
    <submittedName>
        <fullName evidence="1">Uncharacterized protein</fullName>
    </submittedName>
</protein>
<name>A0A450SE99_9GAMM</name>